<evidence type="ECO:0000256" key="5">
    <source>
        <dbReference type="ARBA" id="ARBA00023128"/>
    </source>
</evidence>
<protein>
    <recommendedName>
        <fullName evidence="7">Enoyl-CoA hydratase domain-containing protein 3, mitochondrial</fullName>
    </recommendedName>
</protein>
<proteinExistence type="predicted"/>
<dbReference type="EMBL" id="OC316863">
    <property type="protein sequence ID" value="CAD7394041.1"/>
    <property type="molecule type" value="Genomic_DNA"/>
</dbReference>
<dbReference type="AlphaFoldDB" id="A0A7R9CG20"/>
<dbReference type="InterPro" id="IPR001753">
    <property type="entry name" value="Enoyl-CoA_hydra/iso"/>
</dbReference>
<dbReference type="CDD" id="cd06558">
    <property type="entry name" value="crotonase-like"/>
    <property type="match status" value="1"/>
</dbReference>
<keyword evidence="2" id="KW-0276">Fatty acid metabolism</keyword>
<reference evidence="8" key="1">
    <citation type="submission" date="2020-11" db="EMBL/GenBank/DDBJ databases">
        <authorList>
            <person name="Tran Van P."/>
        </authorList>
    </citation>
    <scope>NUCLEOTIDE SEQUENCE</scope>
</reference>
<evidence type="ECO:0000256" key="4">
    <source>
        <dbReference type="ARBA" id="ARBA00023098"/>
    </source>
</evidence>
<evidence type="ECO:0000256" key="6">
    <source>
        <dbReference type="ARBA" id="ARBA00037410"/>
    </source>
</evidence>
<dbReference type="InterPro" id="IPR014748">
    <property type="entry name" value="Enoyl-CoA_hydra_C"/>
</dbReference>
<keyword evidence="5" id="KW-0496">Mitochondrion</keyword>
<comment type="function">
    <text evidence="6">May play a role in fatty acid biosynthesis and insulin sensitivity.</text>
</comment>
<evidence type="ECO:0000313" key="8">
    <source>
        <dbReference type="EMBL" id="CAD7394041.1"/>
    </source>
</evidence>
<dbReference type="InterPro" id="IPR052377">
    <property type="entry name" value="Mitochondrial_ECH-domain"/>
</dbReference>
<dbReference type="GO" id="GO:0006631">
    <property type="term" value="P:fatty acid metabolic process"/>
    <property type="evidence" value="ECO:0007669"/>
    <property type="project" value="UniProtKB-KW"/>
</dbReference>
<dbReference type="GO" id="GO:0016836">
    <property type="term" value="F:hydro-lyase activity"/>
    <property type="evidence" value="ECO:0007669"/>
    <property type="project" value="TreeGrafter"/>
</dbReference>
<evidence type="ECO:0000256" key="3">
    <source>
        <dbReference type="ARBA" id="ARBA00022946"/>
    </source>
</evidence>
<dbReference type="GO" id="GO:0005739">
    <property type="term" value="C:mitochondrion"/>
    <property type="evidence" value="ECO:0007669"/>
    <property type="project" value="UniProtKB-SubCell"/>
</dbReference>
<keyword evidence="3" id="KW-0809">Transit peptide</keyword>
<dbReference type="PANTHER" id="PTHR43602:SF1">
    <property type="entry name" value="ENOYL-COA HYDRATASE DOMAIN-CONTAINING PROTEIN 3, MITOCHONDRIAL"/>
    <property type="match status" value="1"/>
</dbReference>
<organism evidence="8">
    <name type="scientific">Timema cristinae</name>
    <name type="common">Walking stick</name>
    <dbReference type="NCBI Taxonomy" id="61476"/>
    <lineage>
        <taxon>Eukaryota</taxon>
        <taxon>Metazoa</taxon>
        <taxon>Ecdysozoa</taxon>
        <taxon>Arthropoda</taxon>
        <taxon>Hexapoda</taxon>
        <taxon>Insecta</taxon>
        <taxon>Pterygota</taxon>
        <taxon>Neoptera</taxon>
        <taxon>Polyneoptera</taxon>
        <taxon>Phasmatodea</taxon>
        <taxon>Timematodea</taxon>
        <taxon>Timematoidea</taxon>
        <taxon>Timematidae</taxon>
        <taxon>Timema</taxon>
    </lineage>
</organism>
<name>A0A7R9CG20_TIMCR</name>
<evidence type="ECO:0000256" key="7">
    <source>
        <dbReference type="ARBA" id="ARBA00040545"/>
    </source>
</evidence>
<keyword evidence="4" id="KW-0443">Lipid metabolism</keyword>
<dbReference type="SUPFAM" id="SSF52096">
    <property type="entry name" value="ClpP/crotonase"/>
    <property type="match status" value="1"/>
</dbReference>
<gene>
    <name evidence="8" type="ORF">TCEB3V08_LOCUS1990</name>
</gene>
<dbReference type="Gene3D" id="3.90.226.10">
    <property type="entry name" value="2-enoyl-CoA Hydratase, Chain A, domain 1"/>
    <property type="match status" value="1"/>
</dbReference>
<sequence>MSNSSRMSLAMCKHVTRIRGPKRSISHSTCHKSCIMSPVEPPPPPPLTKATQLDGVKKIVMVSNRTRNALSLQMMEDLIHHITFNQDDPNLRCIVLYGEGKVFSAGHNLKELTYKDGSDYHHQVFSTCSRLMLGILQCPVPVIAVVQGLAAAAGCQLVATCDIAVCSDTSTFSTPGANFGIFCSTPGVAVGRAVPRKVAAHMLFTGIPLTAEEAIGAGLVSKVVPEENMDEEVAKIVQAITCKSRAIVAMGKKFFYQQLEADIKTAYRLGEEVMVNNIGLADGQEGIRSFIEKRKANWSHGFEKAH</sequence>
<evidence type="ECO:0000256" key="1">
    <source>
        <dbReference type="ARBA" id="ARBA00004173"/>
    </source>
</evidence>
<comment type="subcellular location">
    <subcellularLocation>
        <location evidence="1">Mitochondrion</location>
    </subcellularLocation>
</comment>
<accession>A0A7R9CG20</accession>
<dbReference type="Pfam" id="PF00378">
    <property type="entry name" value="ECH_1"/>
    <property type="match status" value="1"/>
</dbReference>
<dbReference type="Gene3D" id="1.10.12.10">
    <property type="entry name" value="Lyase 2-enoyl-coa Hydratase, Chain A, domain 2"/>
    <property type="match status" value="1"/>
</dbReference>
<dbReference type="InterPro" id="IPR029045">
    <property type="entry name" value="ClpP/crotonase-like_dom_sf"/>
</dbReference>
<evidence type="ECO:0000256" key="2">
    <source>
        <dbReference type="ARBA" id="ARBA00022832"/>
    </source>
</evidence>
<dbReference type="PANTHER" id="PTHR43602">
    <property type="match status" value="1"/>
</dbReference>